<organism evidence="1 2">
    <name type="scientific">Anoxybacterium hadale</name>
    <dbReference type="NCBI Taxonomy" id="3408580"/>
    <lineage>
        <taxon>Bacteria</taxon>
        <taxon>Bacillati</taxon>
        <taxon>Bacillota</taxon>
        <taxon>Clostridia</taxon>
        <taxon>Peptostreptococcales</taxon>
        <taxon>Anaerovoracaceae</taxon>
        <taxon>Anoxybacterium</taxon>
    </lineage>
</organism>
<dbReference type="EMBL" id="CP042469">
    <property type="protein sequence ID" value="QOX65200.1"/>
    <property type="molecule type" value="Genomic_DNA"/>
</dbReference>
<reference evidence="1" key="1">
    <citation type="submission" date="2019-08" db="EMBL/GenBank/DDBJ databases">
        <title>Genome sequence of Clostridiales bacterium MT110.</title>
        <authorList>
            <person name="Cao J."/>
        </authorList>
    </citation>
    <scope>NUCLEOTIDE SEQUENCE</scope>
    <source>
        <strain evidence="1">MT110</strain>
    </source>
</reference>
<protein>
    <submittedName>
        <fullName evidence="1">CocE/NonD family hydrolase</fullName>
    </submittedName>
</protein>
<keyword evidence="1" id="KW-0378">Hydrolase</keyword>
<evidence type="ECO:0000313" key="2">
    <source>
        <dbReference type="Proteomes" id="UP000594014"/>
    </source>
</evidence>
<proteinExistence type="predicted"/>
<keyword evidence="2" id="KW-1185">Reference proteome</keyword>
<evidence type="ECO:0000313" key="1">
    <source>
        <dbReference type="EMBL" id="QOX65200.1"/>
    </source>
</evidence>
<name>A0ACD1AFI4_9FIRM</name>
<dbReference type="Proteomes" id="UP000594014">
    <property type="component" value="Chromosome"/>
</dbReference>
<accession>A0ACD1AFI4</accession>
<sequence>MSEGNDIKIFTKKEVIKGEELETCYRQSRVPVDPDENLDLSKLEGIAATAHGFCAKFNQRTYKTEDGIICEQDVPVTMRDGTVIYTDIYRKEGETNVPCLVSWSYYGKRPGDGMSEWQVMGVPPGTISTMAKFESPDPGYWCHHGYAVANVDPRGVGHSEGDINLFGTQDAQDGYDFIEWAAKQHWCNGKVGMSGNSCVAMTQIRVAAQQPPHLACIAPWEATTDIYRESIFEGGVPALSFNEFIVASLTGPSLVDDLVANAKKYPLMNQYWEDKIPDFKSIKIPVYAAASWHHFHLHGAFNSFRKIRSTRKWLRVHREQEWPDLYSPANIEDLKRFFDRYLKEIHNGWEMTPRYRIEVMDAYDCDYQTNRPEKEFPLARTEYQRFYIDAANQCLATQPLETEASVSYDSATEQLELDYTFEEDTEITGYMYLRLWVESKEHDEMDLFVNIQKADEDGNWLPAYILGEPHPGAWGKMRVSHRALDEKLSTSFEPVQSHLKEEKLKKGEIVPVDIAIVPMSKIYHKGQKLRVQIAGRYIREGWFEPLSWETDNKGSHIIHGGGKYDSYLQIPVIPPKYKTKNGYMYR</sequence>
<gene>
    <name evidence="1" type="ORF">FRZ06_18510</name>
</gene>